<sequence length="502" mass="55292">MAPLPTHFLFFLFLFTSPALSTPSHTHRLQSEPSDEAFTSVLISQNGLDFLKDLLVTKAISSIIPLQLPQIEKTVKIPFVGNVRMVLSNVTIYEIGVPTSYVRPGDAGVTIIASETTCNLSMNWYYSYSTWLVPIEVTDKGRASVKVEGMEVGLTLGLENDGGTLKLSLLECGCHVRDILIKLDGGASWLYQGMVDAFKEQISSAVEKAIPKKLEEGTLKLDSVLRDLPKEVPVDDNASVNVTFVNGPLLTNSSIGFGINGLFTAKEKALVPRNSWNFQLPVLCRDPAKMLGISLDEAVFKSAAALYYDAKFMQWIVDKIPDQSLLNTAGWRFIIPQLYKKYPNHDMNMNISLSAPPDIRISDNNIGATVYADLIIDVLEAEEVIPVACISLVIRGSGSVRIVQNNLAGSVKLSDFSMSLKWSNIGNLRIYLVQPVIWTAIETVFVPYANSHLAKGFPLPIVHGFTLQDAEIILTNSRITVCGDVSYAEEDMLRHSLLFDAF</sequence>
<feature type="chain" id="PRO_5044569000" evidence="3">
    <location>
        <begin position="22"/>
        <end position="502"/>
    </location>
</feature>
<reference evidence="7" key="1">
    <citation type="journal article" date="2017" name="Plant J.">
        <title>The pomegranate (Punica granatum L.) genome and the genomics of punicalagin biosynthesis.</title>
        <authorList>
            <person name="Qin G."/>
            <person name="Xu C."/>
            <person name="Ming R."/>
            <person name="Tang H."/>
            <person name="Guyot R."/>
            <person name="Kramer E.M."/>
            <person name="Hu Y."/>
            <person name="Yi X."/>
            <person name="Qi Y."/>
            <person name="Xu X."/>
            <person name="Gao Z."/>
            <person name="Pan H."/>
            <person name="Jian J."/>
            <person name="Tian Y."/>
            <person name="Yue Z."/>
            <person name="Xu Y."/>
        </authorList>
    </citation>
    <scope>NUCLEOTIDE SEQUENCE [LARGE SCALE GENOMIC DNA]</scope>
    <source>
        <strain evidence="7">cv. Dabenzi</strain>
    </source>
</reference>
<name>A0A218WRK0_PUNGR</name>
<dbReference type="InterPro" id="IPR001124">
    <property type="entry name" value="Lipid-bd_serum_glycop_C"/>
</dbReference>
<evidence type="ECO:0000313" key="7">
    <source>
        <dbReference type="Proteomes" id="UP000197138"/>
    </source>
</evidence>
<reference evidence="9" key="4">
    <citation type="submission" date="2025-04" db="UniProtKB">
        <authorList>
            <consortium name="RefSeq"/>
        </authorList>
    </citation>
    <scope>IDENTIFICATION</scope>
    <source>
        <tissue evidence="9">Leaf</tissue>
    </source>
</reference>
<dbReference type="Proteomes" id="UP000197138">
    <property type="component" value="Unassembled WGS sequence"/>
</dbReference>
<reference evidence="8" key="3">
    <citation type="journal article" date="2020" name="Plant Biotechnol. J.">
        <title>The pomegranate (Punica granatum L.) draft genome dissects genetic divergence between soft- and hard-seeded cultivars.</title>
        <authorList>
            <person name="Luo X."/>
            <person name="Li H."/>
            <person name="Wu Z."/>
            <person name="Yao W."/>
            <person name="Zhao P."/>
            <person name="Cao D."/>
            <person name="Yu H."/>
            <person name="Li K."/>
            <person name="Poudel K."/>
            <person name="Zhao D."/>
            <person name="Zhang F."/>
            <person name="Xia X."/>
            <person name="Chen L."/>
            <person name="Wang Q."/>
            <person name="Jing D."/>
            <person name="Cao S."/>
        </authorList>
    </citation>
    <scope>NUCLEOTIDE SEQUENCE [LARGE SCALE GENOMIC DNA]</scope>
</reference>
<dbReference type="GO" id="GO:0008289">
    <property type="term" value="F:lipid binding"/>
    <property type="evidence" value="ECO:0007669"/>
    <property type="project" value="InterPro"/>
</dbReference>
<evidence type="ECO:0000256" key="3">
    <source>
        <dbReference type="SAM" id="SignalP"/>
    </source>
</evidence>
<protein>
    <submittedName>
        <fullName evidence="9">BPI/LBP family protein At1g04970</fullName>
    </submittedName>
</protein>
<dbReference type="GO" id="GO:0005615">
    <property type="term" value="C:extracellular space"/>
    <property type="evidence" value="ECO:0007669"/>
    <property type="project" value="InterPro"/>
</dbReference>
<dbReference type="SMART" id="SM00329">
    <property type="entry name" value="BPI2"/>
    <property type="match status" value="1"/>
</dbReference>
<dbReference type="PANTHER" id="PTHR46801">
    <property type="entry name" value="OS06G0309200 PROTEIN"/>
    <property type="match status" value="1"/>
</dbReference>
<evidence type="ECO:0000259" key="5">
    <source>
        <dbReference type="SMART" id="SM00329"/>
    </source>
</evidence>
<dbReference type="Gene3D" id="3.15.10.10">
    <property type="entry name" value="Bactericidal permeability-increasing protein, domain 1"/>
    <property type="match status" value="1"/>
</dbReference>
<evidence type="ECO:0000256" key="2">
    <source>
        <dbReference type="ARBA" id="ARBA00060933"/>
    </source>
</evidence>
<dbReference type="Proteomes" id="UP000515151">
    <property type="component" value="Chromosome 2"/>
</dbReference>
<dbReference type="SMART" id="SM00328">
    <property type="entry name" value="BPI1"/>
    <property type="match status" value="1"/>
</dbReference>
<accession>A0A218WRK0</accession>
<evidence type="ECO:0000259" key="4">
    <source>
        <dbReference type="SMART" id="SM00328"/>
    </source>
</evidence>
<dbReference type="CDD" id="cd00025">
    <property type="entry name" value="BPI1"/>
    <property type="match status" value="1"/>
</dbReference>
<dbReference type="FunFam" id="3.15.10.10:FF:000001">
    <property type="entry name" value="phospholipid transfer protein-like"/>
    <property type="match status" value="1"/>
</dbReference>
<feature type="domain" description="Lipid-binding serum glycoprotein C-terminal" evidence="5">
    <location>
        <begin position="285"/>
        <end position="483"/>
    </location>
</feature>
<dbReference type="PANTHER" id="PTHR46801:SF6">
    <property type="entry name" value="LIPID-BINDING SERUM GLYCOPROTEIN C-TERMINAL DOMAIN-CONTAINING PROTEIN"/>
    <property type="match status" value="1"/>
</dbReference>
<dbReference type="CDD" id="cd00026">
    <property type="entry name" value="BPI2"/>
    <property type="match status" value="1"/>
</dbReference>
<comment type="similarity">
    <text evidence="2">Belongs to the BPI/LBP/Plunc superfamily. BPI/LBP (TC 1.C.40) family.</text>
</comment>
<evidence type="ECO:0000313" key="9">
    <source>
        <dbReference type="RefSeq" id="XP_031383209.1"/>
    </source>
</evidence>
<evidence type="ECO:0000313" key="6">
    <source>
        <dbReference type="EMBL" id="OWM75425.1"/>
    </source>
</evidence>
<evidence type="ECO:0000313" key="8">
    <source>
        <dbReference type="Proteomes" id="UP000515151"/>
    </source>
</evidence>
<dbReference type="GeneID" id="116197266"/>
<dbReference type="Pfam" id="PF02886">
    <property type="entry name" value="LBP_BPI_CETP_C"/>
    <property type="match status" value="1"/>
</dbReference>
<dbReference type="InterPro" id="IPR045897">
    <property type="entry name" value="BPI/LBP_pln"/>
</dbReference>
<dbReference type="RefSeq" id="XP_031383209.1">
    <property type="nucleotide sequence ID" value="XM_031527349.1"/>
</dbReference>
<feature type="signal peptide" evidence="3">
    <location>
        <begin position="1"/>
        <end position="21"/>
    </location>
</feature>
<organism evidence="6 7">
    <name type="scientific">Punica granatum</name>
    <name type="common">Pomegranate</name>
    <dbReference type="NCBI Taxonomy" id="22663"/>
    <lineage>
        <taxon>Eukaryota</taxon>
        <taxon>Viridiplantae</taxon>
        <taxon>Streptophyta</taxon>
        <taxon>Embryophyta</taxon>
        <taxon>Tracheophyta</taxon>
        <taxon>Spermatophyta</taxon>
        <taxon>Magnoliopsida</taxon>
        <taxon>eudicotyledons</taxon>
        <taxon>Gunneridae</taxon>
        <taxon>Pentapetalae</taxon>
        <taxon>rosids</taxon>
        <taxon>malvids</taxon>
        <taxon>Myrtales</taxon>
        <taxon>Lythraceae</taxon>
        <taxon>Punica</taxon>
    </lineage>
</organism>
<evidence type="ECO:0000256" key="1">
    <source>
        <dbReference type="ARBA" id="ARBA00023180"/>
    </source>
</evidence>
<dbReference type="SUPFAM" id="SSF55394">
    <property type="entry name" value="Bactericidal permeability-increasing protein, BPI"/>
    <property type="match status" value="2"/>
</dbReference>
<dbReference type="InterPro" id="IPR017943">
    <property type="entry name" value="Bactericidal_perm-incr_a/b_dom"/>
</dbReference>
<dbReference type="Pfam" id="PF01273">
    <property type="entry name" value="LBP_BPI_CETP"/>
    <property type="match status" value="1"/>
</dbReference>
<dbReference type="PIRSF" id="PIRSF002417">
    <property type="entry name" value="Lipid_binding_protein"/>
    <property type="match status" value="1"/>
</dbReference>
<dbReference type="InterPro" id="IPR030675">
    <property type="entry name" value="BPI/LBP"/>
</dbReference>
<proteinExistence type="inferred from homology"/>
<dbReference type="OrthoDB" id="10255543at2759"/>
<keyword evidence="8" id="KW-1185">Reference proteome</keyword>
<keyword evidence="3" id="KW-0732">Signal</keyword>
<reference evidence="6" key="2">
    <citation type="submission" date="2017-06" db="EMBL/GenBank/DDBJ databases">
        <title>The pomegranate genome and the genomics of punicalagin biosynthesis.</title>
        <authorList>
            <person name="Xu C."/>
        </authorList>
    </citation>
    <scope>NUCLEOTIDE SEQUENCE [LARGE SCALE GENOMIC DNA]</scope>
    <source>
        <tissue evidence="6">Fresh leaf</tissue>
    </source>
</reference>
<keyword evidence="1" id="KW-0325">Glycoprotein</keyword>
<gene>
    <name evidence="9" type="primary">LOC116197266</name>
    <name evidence="6" type="ORF">CDL15_Pgr021589</name>
</gene>
<dbReference type="EMBL" id="MTKT01003240">
    <property type="protein sequence ID" value="OWM75425.1"/>
    <property type="molecule type" value="Genomic_DNA"/>
</dbReference>
<dbReference type="AlphaFoldDB" id="A0A218WRK0"/>
<feature type="domain" description="Lipid-binding serum glycoprotein N-terminal" evidence="4">
    <location>
        <begin position="43"/>
        <end position="268"/>
    </location>
</feature>
<dbReference type="Gene3D" id="3.15.20.10">
    <property type="entry name" value="Bactericidal permeability-increasing protein, domain 2"/>
    <property type="match status" value="1"/>
</dbReference>
<dbReference type="InterPro" id="IPR017942">
    <property type="entry name" value="Lipid-bd_serum_glycop_N"/>
</dbReference>